<reference evidence="1" key="1">
    <citation type="submission" date="2021-02" db="EMBL/GenBank/DDBJ databases">
        <authorList>
            <person name="Bekaert M."/>
        </authorList>
    </citation>
    <scope>NUCLEOTIDE SEQUENCE</scope>
    <source>
        <strain evidence="1">IoA-00</strain>
    </source>
</reference>
<accession>A0A7R8CW30</accession>
<evidence type="ECO:0000313" key="2">
    <source>
        <dbReference type="Proteomes" id="UP000675881"/>
    </source>
</evidence>
<gene>
    <name evidence="1" type="ORF">LSAA_10595</name>
</gene>
<dbReference type="EMBL" id="HG994584">
    <property type="protein sequence ID" value="CAF2948622.1"/>
    <property type="molecule type" value="Genomic_DNA"/>
</dbReference>
<proteinExistence type="predicted"/>
<organism evidence="1 2">
    <name type="scientific">Lepeophtheirus salmonis</name>
    <name type="common">Salmon louse</name>
    <name type="synonym">Caligus salmonis</name>
    <dbReference type="NCBI Taxonomy" id="72036"/>
    <lineage>
        <taxon>Eukaryota</taxon>
        <taxon>Metazoa</taxon>
        <taxon>Ecdysozoa</taxon>
        <taxon>Arthropoda</taxon>
        <taxon>Crustacea</taxon>
        <taxon>Multicrustacea</taxon>
        <taxon>Hexanauplia</taxon>
        <taxon>Copepoda</taxon>
        <taxon>Siphonostomatoida</taxon>
        <taxon>Caligidae</taxon>
        <taxon>Lepeophtheirus</taxon>
    </lineage>
</organism>
<evidence type="ECO:0000313" key="1">
    <source>
        <dbReference type="EMBL" id="CAF2948622.1"/>
    </source>
</evidence>
<protein>
    <submittedName>
        <fullName evidence="1">(salmon louse) hypothetical protein</fullName>
    </submittedName>
</protein>
<name>A0A7R8CW30_LEPSM</name>
<sequence>MEDGFDVSSRYVNAMCSSKLIGTLIFKIHLSSILDCNTRWFTMPTYVAYNCTSRTGTFSQSFRTKNHEGQHYSHHKLEERYGRPNIEFLSFFIFPKNPELRSLHCRVIFINIDWLKYSYSRAGLDN</sequence>
<keyword evidence="2" id="KW-1185">Reference proteome</keyword>
<dbReference type="AlphaFoldDB" id="A0A7R8CW30"/>
<dbReference type="Proteomes" id="UP000675881">
    <property type="component" value="Chromosome 5"/>
</dbReference>